<dbReference type="InterPro" id="IPR036291">
    <property type="entry name" value="NAD(P)-bd_dom_sf"/>
</dbReference>
<dbReference type="Gene3D" id="3.40.50.720">
    <property type="entry name" value="NAD(P)-binding Rossmann-like Domain"/>
    <property type="match status" value="1"/>
</dbReference>
<evidence type="ECO:0000256" key="1">
    <source>
        <dbReference type="ARBA" id="ARBA00006484"/>
    </source>
</evidence>
<evidence type="ECO:0000256" key="2">
    <source>
        <dbReference type="ARBA" id="ARBA00023002"/>
    </source>
</evidence>
<dbReference type="Pfam" id="PF00106">
    <property type="entry name" value="adh_short"/>
    <property type="match status" value="1"/>
</dbReference>
<dbReference type="SUPFAM" id="SSF51735">
    <property type="entry name" value="NAD(P)-binding Rossmann-fold domains"/>
    <property type="match status" value="1"/>
</dbReference>
<dbReference type="CDD" id="cd05233">
    <property type="entry name" value="SDR_c"/>
    <property type="match status" value="1"/>
</dbReference>
<reference evidence="3 4" key="1">
    <citation type="submission" date="2023-11" db="EMBL/GenBank/DDBJ databases">
        <title>Draft genome of Azohydromonas lata strain H1 (DSM1123), a polyhydroxyalkanoate producer.</title>
        <authorList>
            <person name="Traversa D."/>
            <person name="D'Addabbo P."/>
            <person name="Pazzani C."/>
            <person name="Manzari C."/>
            <person name="Chiara M."/>
            <person name="Scrascia M."/>
        </authorList>
    </citation>
    <scope>NUCLEOTIDE SEQUENCE [LARGE SCALE GENOMIC DNA]</scope>
    <source>
        <strain evidence="3 4">H1</strain>
    </source>
</reference>
<dbReference type="InterPro" id="IPR020904">
    <property type="entry name" value="Sc_DH/Rdtase_CS"/>
</dbReference>
<comment type="similarity">
    <text evidence="1">Belongs to the short-chain dehydrogenases/reductases (SDR) family.</text>
</comment>
<dbReference type="PANTHER" id="PTHR44196">
    <property type="entry name" value="DEHYDROGENASE/REDUCTASE SDR FAMILY MEMBER 7B"/>
    <property type="match status" value="1"/>
</dbReference>
<organism evidence="3 4">
    <name type="scientific">Azohydromonas lata</name>
    <dbReference type="NCBI Taxonomy" id="45677"/>
    <lineage>
        <taxon>Bacteria</taxon>
        <taxon>Pseudomonadati</taxon>
        <taxon>Pseudomonadota</taxon>
        <taxon>Betaproteobacteria</taxon>
        <taxon>Burkholderiales</taxon>
        <taxon>Sphaerotilaceae</taxon>
        <taxon>Azohydromonas</taxon>
    </lineage>
</organism>
<proteinExistence type="inferred from homology"/>
<dbReference type="EMBL" id="JAXOJX010000077">
    <property type="protein sequence ID" value="MDZ5460652.1"/>
    <property type="molecule type" value="Genomic_DNA"/>
</dbReference>
<sequence length="305" mass="32077">MNDFPDAVPSSRPFAIVTGASSGIGLELARCCAQRGWDLLIAADEAAIHDAAQQLRALGTQVQAVQADLATPRGVEQLWDAAGGRVVDALLANAGRGLGRGFLDQDFGAERHVLDTNLTGTLALLHKAGRQMRERRSGRILITGSIAGYMPGTYQAVYNGSKAFLDSFAYALREELKDSGVSVTCLMPGPTETKFFERADLMDTRVGTMKKDDAAMVARQGFEAMLAGKPAVVTGLKNKLQVAASHVVPDTALARAHAKQAAPGTAQTPAQKSAKAVAGALGGLALLSAWWLLRGPSARRGQVTV</sequence>
<protein>
    <submittedName>
        <fullName evidence="3">SDR family NAD(P)-dependent oxidoreductase</fullName>
    </submittedName>
</protein>
<dbReference type="RefSeq" id="WP_084267497.1">
    <property type="nucleotide sequence ID" value="NZ_JAXOJX010000077.1"/>
</dbReference>
<evidence type="ECO:0000313" key="3">
    <source>
        <dbReference type="EMBL" id="MDZ5460652.1"/>
    </source>
</evidence>
<evidence type="ECO:0000313" key="4">
    <source>
        <dbReference type="Proteomes" id="UP001293718"/>
    </source>
</evidence>
<dbReference type="PROSITE" id="PS00061">
    <property type="entry name" value="ADH_SHORT"/>
    <property type="match status" value="1"/>
</dbReference>
<dbReference type="PRINTS" id="PR00081">
    <property type="entry name" value="GDHRDH"/>
</dbReference>
<keyword evidence="2" id="KW-0560">Oxidoreductase</keyword>
<gene>
    <name evidence="3" type="ORF">SM757_29140</name>
</gene>
<comment type="caution">
    <text evidence="3">The sequence shown here is derived from an EMBL/GenBank/DDBJ whole genome shotgun (WGS) entry which is preliminary data.</text>
</comment>
<dbReference type="PANTHER" id="PTHR44196:SF2">
    <property type="entry name" value="SHORT-CHAIN DEHYDROGENASE-RELATED"/>
    <property type="match status" value="1"/>
</dbReference>
<keyword evidence="4" id="KW-1185">Reference proteome</keyword>
<dbReference type="InterPro" id="IPR002347">
    <property type="entry name" value="SDR_fam"/>
</dbReference>
<name>A0ABU5IP48_9BURK</name>
<dbReference type="Proteomes" id="UP001293718">
    <property type="component" value="Unassembled WGS sequence"/>
</dbReference>
<accession>A0ABU5IP48</accession>